<accession>A0ABT5HBY7</accession>
<dbReference type="Proteomes" id="UP001215398">
    <property type="component" value="Unassembled WGS sequence"/>
</dbReference>
<comment type="caution">
    <text evidence="2">The sequence shown here is derived from an EMBL/GenBank/DDBJ whole genome shotgun (WGS) entry which is preliminary data.</text>
</comment>
<keyword evidence="3" id="KW-1185">Reference proteome</keyword>
<dbReference type="Gene3D" id="2.60.40.1740">
    <property type="entry name" value="hypothetical protein (bacova_03559)"/>
    <property type="match status" value="1"/>
</dbReference>
<dbReference type="InterPro" id="IPR013320">
    <property type="entry name" value="ConA-like_dom_sf"/>
</dbReference>
<protein>
    <submittedName>
        <fullName evidence="2">DUF1735 and LamG domain-containing protein</fullName>
    </submittedName>
</protein>
<sequence length="457" mass="50627">MKNKIIAIGLLICLATFTGCKDEFGKKLFGPDETVAPEKVTDRVLTFLNTTGKTAVEEGSAVTATPVDVIFSQAQPIGQVAEVTLSAKLDAKSFKDQTFNVEVIEDENLLSQYRKENGTRVKFLPELAYSLQTNLISIESRSAVAINQSVVKLINSNVMEVNQDYLLAVKLETQEGFVMQPDNQILYLHLKRKGGSGEMEGAADLRPMPGDDALDADGVDKGINRNNLYYETSGQPFKNLQTCTIEGLVYVDEFKPEGDRTDATLAGISSVWGYEAGGENVDFLLRFGDSGVSPNRLQLVLGSDKYVVDYDFRAKNWYHLAMTYDGSTVRFYVNGREKLSFSKTGDISLAGAMFRLGQSFNQWRGFNGMMSEVRIWNAARTIMELKMNALDIIEFDQAKSSLLAYWKMNKVKEDSENQQIADISGKGHDLTVKRQGASNSSATPKVVINNNIDINLK</sequence>
<gene>
    <name evidence="2" type="ORF">PQG98_17400</name>
</gene>
<organism evidence="2 3">
    <name type="scientific">Bacteroides zhangwenhongii</name>
    <dbReference type="NCBI Taxonomy" id="2650157"/>
    <lineage>
        <taxon>Bacteria</taxon>
        <taxon>Pseudomonadati</taxon>
        <taxon>Bacteroidota</taxon>
        <taxon>Bacteroidia</taxon>
        <taxon>Bacteroidales</taxon>
        <taxon>Bacteroidaceae</taxon>
        <taxon>Bacteroides</taxon>
    </lineage>
</organism>
<dbReference type="RefSeq" id="WP_272721117.1">
    <property type="nucleotide sequence ID" value="NZ_JAQPYS010000089.1"/>
</dbReference>
<proteinExistence type="predicted"/>
<feature type="domain" description="BT-3987-like N-terminal" evidence="1">
    <location>
        <begin position="72"/>
        <end position="176"/>
    </location>
</feature>
<dbReference type="SUPFAM" id="SSF49899">
    <property type="entry name" value="Concanavalin A-like lectins/glucanases"/>
    <property type="match status" value="1"/>
</dbReference>
<reference evidence="2 3" key="1">
    <citation type="submission" date="2023-01" db="EMBL/GenBank/DDBJ databases">
        <title>Exploring GABA producing Bacteroides strains toward improving mental health.</title>
        <authorList>
            <person name="Yousuf B."/>
            <person name="Bouhlel N.E."/>
            <person name="Mottawea W."/>
            <person name="Hammami R."/>
        </authorList>
    </citation>
    <scope>NUCLEOTIDE SEQUENCE [LARGE SCALE GENOMIC DNA]</scope>
    <source>
        <strain evidence="2 3">UO.H1054</strain>
    </source>
</reference>
<dbReference type="PROSITE" id="PS51257">
    <property type="entry name" value="PROKAR_LIPOPROTEIN"/>
    <property type="match status" value="1"/>
</dbReference>
<dbReference type="Pfam" id="PF08522">
    <property type="entry name" value="BT_3987-like_N"/>
    <property type="match status" value="1"/>
</dbReference>
<evidence type="ECO:0000313" key="3">
    <source>
        <dbReference type="Proteomes" id="UP001215398"/>
    </source>
</evidence>
<evidence type="ECO:0000259" key="1">
    <source>
        <dbReference type="Pfam" id="PF08522"/>
    </source>
</evidence>
<dbReference type="Pfam" id="PF13385">
    <property type="entry name" value="Laminin_G_3"/>
    <property type="match status" value="1"/>
</dbReference>
<evidence type="ECO:0000313" key="2">
    <source>
        <dbReference type="EMBL" id="MDC7138103.1"/>
    </source>
</evidence>
<dbReference type="Gene3D" id="2.60.120.200">
    <property type="match status" value="1"/>
</dbReference>
<dbReference type="EMBL" id="JAQPYS010000089">
    <property type="protein sequence ID" value="MDC7138103.1"/>
    <property type="molecule type" value="Genomic_DNA"/>
</dbReference>
<name>A0ABT5HBY7_9BACE</name>
<dbReference type="InterPro" id="IPR013728">
    <property type="entry name" value="BT_3987-like_N"/>
</dbReference>